<keyword evidence="3" id="KW-1185">Reference proteome</keyword>
<accession>A0AAD7MCB4</accession>
<organism evidence="2 3">
    <name type="scientific">Mycena rosella</name>
    <name type="common">Pink bonnet</name>
    <name type="synonym">Agaricus rosellus</name>
    <dbReference type="NCBI Taxonomy" id="1033263"/>
    <lineage>
        <taxon>Eukaryota</taxon>
        <taxon>Fungi</taxon>
        <taxon>Dikarya</taxon>
        <taxon>Basidiomycota</taxon>
        <taxon>Agaricomycotina</taxon>
        <taxon>Agaricomycetes</taxon>
        <taxon>Agaricomycetidae</taxon>
        <taxon>Agaricales</taxon>
        <taxon>Marasmiineae</taxon>
        <taxon>Mycenaceae</taxon>
        <taxon>Mycena</taxon>
    </lineage>
</organism>
<dbReference type="AlphaFoldDB" id="A0AAD7MCB4"/>
<keyword evidence="1" id="KW-0732">Signal</keyword>
<sequence>MAYHVVSLALRLAALLSGALMHVTIPSSSGTFVISTLGARKCLVESQLYGTGKFIVRMQFWINWRQTLCEILNHNGRTRRARNVYHIAIRDQTGVALFTRSLDRFATLSLLQIIIRMTIKMYPHKTARKERTSSLTAKQLIHYSSRYVHCDPATECSEPSSGKWEGERRHILASYVAN</sequence>
<evidence type="ECO:0000313" key="2">
    <source>
        <dbReference type="EMBL" id="KAJ7710346.1"/>
    </source>
</evidence>
<proteinExistence type="predicted"/>
<feature type="signal peptide" evidence="1">
    <location>
        <begin position="1"/>
        <end position="30"/>
    </location>
</feature>
<feature type="chain" id="PRO_5041922059" description="Secreted protein" evidence="1">
    <location>
        <begin position="31"/>
        <end position="178"/>
    </location>
</feature>
<evidence type="ECO:0008006" key="4">
    <source>
        <dbReference type="Google" id="ProtNLM"/>
    </source>
</evidence>
<gene>
    <name evidence="2" type="ORF">B0H17DRAFT_1123505</name>
</gene>
<dbReference type="EMBL" id="JARKIE010000001">
    <property type="protein sequence ID" value="KAJ7710346.1"/>
    <property type="molecule type" value="Genomic_DNA"/>
</dbReference>
<name>A0AAD7MCB4_MYCRO</name>
<reference evidence="2" key="1">
    <citation type="submission" date="2023-03" db="EMBL/GenBank/DDBJ databases">
        <title>Massive genome expansion in bonnet fungi (Mycena s.s.) driven by repeated elements and novel gene families across ecological guilds.</title>
        <authorList>
            <consortium name="Lawrence Berkeley National Laboratory"/>
            <person name="Harder C.B."/>
            <person name="Miyauchi S."/>
            <person name="Viragh M."/>
            <person name="Kuo A."/>
            <person name="Thoen E."/>
            <person name="Andreopoulos B."/>
            <person name="Lu D."/>
            <person name="Skrede I."/>
            <person name="Drula E."/>
            <person name="Henrissat B."/>
            <person name="Morin E."/>
            <person name="Kohler A."/>
            <person name="Barry K."/>
            <person name="LaButti K."/>
            <person name="Morin E."/>
            <person name="Salamov A."/>
            <person name="Lipzen A."/>
            <person name="Mereny Z."/>
            <person name="Hegedus B."/>
            <person name="Baldrian P."/>
            <person name="Stursova M."/>
            <person name="Weitz H."/>
            <person name="Taylor A."/>
            <person name="Grigoriev I.V."/>
            <person name="Nagy L.G."/>
            <person name="Martin F."/>
            <person name="Kauserud H."/>
        </authorList>
    </citation>
    <scope>NUCLEOTIDE SEQUENCE</scope>
    <source>
        <strain evidence="2">CBHHK067</strain>
    </source>
</reference>
<dbReference type="Proteomes" id="UP001221757">
    <property type="component" value="Unassembled WGS sequence"/>
</dbReference>
<comment type="caution">
    <text evidence="2">The sequence shown here is derived from an EMBL/GenBank/DDBJ whole genome shotgun (WGS) entry which is preliminary data.</text>
</comment>
<evidence type="ECO:0000256" key="1">
    <source>
        <dbReference type="SAM" id="SignalP"/>
    </source>
</evidence>
<evidence type="ECO:0000313" key="3">
    <source>
        <dbReference type="Proteomes" id="UP001221757"/>
    </source>
</evidence>
<protein>
    <recommendedName>
        <fullName evidence="4">Secreted protein</fullName>
    </recommendedName>
</protein>